<evidence type="ECO:0000259" key="2">
    <source>
        <dbReference type="PROSITE" id="PS50067"/>
    </source>
</evidence>
<dbReference type="InterPro" id="IPR001752">
    <property type="entry name" value="Kinesin_motor_dom"/>
</dbReference>
<reference evidence="4" key="1">
    <citation type="submission" date="2005-09" db="EMBL/GenBank/DDBJ databases">
        <authorList>
            <person name="Mural R.J."/>
            <person name="Li P.W."/>
            <person name="Adams M.D."/>
            <person name="Amanatides P.G."/>
            <person name="Baden-Tillson H."/>
            <person name="Barnstead M."/>
            <person name="Chin S.H."/>
            <person name="Dew I."/>
            <person name="Evans C.A."/>
            <person name="Ferriera S."/>
            <person name="Flanigan M."/>
            <person name="Fosler C."/>
            <person name="Glodek A."/>
            <person name="Gu Z."/>
            <person name="Holt R.A."/>
            <person name="Jennings D."/>
            <person name="Kraft C.L."/>
            <person name="Lu F."/>
            <person name="Nguyen T."/>
            <person name="Nusskern D.R."/>
            <person name="Pfannkoch C.M."/>
            <person name="Sitter C."/>
            <person name="Sutton G.G."/>
            <person name="Venter J.C."/>
            <person name="Wang Z."/>
            <person name="Woodage T."/>
            <person name="Zheng X.H."/>
            <person name="Zhong F."/>
        </authorList>
    </citation>
    <scope>NUCLEOTIDE SEQUENCE [LARGE SCALE GENOMIC DNA]</scope>
    <source>
        <strain>BN</strain>
        <strain evidence="4">Sprague-Dawley</strain>
    </source>
</reference>
<dbReference type="Proteomes" id="UP000234681">
    <property type="component" value="Chromosome 8"/>
</dbReference>
<evidence type="ECO:0000313" key="4">
    <source>
        <dbReference type="Proteomes" id="UP000234681"/>
    </source>
</evidence>
<evidence type="ECO:0000313" key="3">
    <source>
        <dbReference type="EMBL" id="EDL95573.1"/>
    </source>
</evidence>
<sequence>MTISQWSLVDLCRCERTNQTEAEGKRLHEH</sequence>
<protein>
    <submittedName>
        <fullName evidence="3">RCG58196</fullName>
    </submittedName>
</protein>
<evidence type="ECO:0000256" key="1">
    <source>
        <dbReference type="PROSITE-ProRule" id="PRU00283"/>
    </source>
</evidence>
<dbReference type="GO" id="GO:0003777">
    <property type="term" value="F:microtubule motor activity"/>
    <property type="evidence" value="ECO:0007669"/>
    <property type="project" value="InterPro"/>
</dbReference>
<proteinExistence type="inferred from homology"/>
<dbReference type="GO" id="GO:0007018">
    <property type="term" value="P:microtubule-based movement"/>
    <property type="evidence" value="ECO:0007669"/>
    <property type="project" value="InterPro"/>
</dbReference>
<gene>
    <name evidence="3" type="ORF">rCG_58196</name>
</gene>
<comment type="similarity">
    <text evidence="1">Belongs to the TRAFAC class myosin-kinesin ATPase superfamily. Kinesin family.</text>
</comment>
<name>A6J4Q0_RAT</name>
<dbReference type="EMBL" id="CH473975">
    <property type="protein sequence ID" value="EDL95573.1"/>
    <property type="molecule type" value="Genomic_DNA"/>
</dbReference>
<dbReference type="GO" id="GO:0005524">
    <property type="term" value="F:ATP binding"/>
    <property type="evidence" value="ECO:0007669"/>
    <property type="project" value="InterPro"/>
</dbReference>
<feature type="domain" description="Kinesin motor" evidence="2">
    <location>
        <begin position="1"/>
        <end position="30"/>
    </location>
</feature>
<dbReference type="AlphaFoldDB" id="A6J4Q0"/>
<comment type="caution">
    <text evidence="1">Lacks conserved residue(s) required for the propagation of feature annotation.</text>
</comment>
<accession>A6J4Q0</accession>
<dbReference type="GO" id="GO:0008017">
    <property type="term" value="F:microtubule binding"/>
    <property type="evidence" value="ECO:0007669"/>
    <property type="project" value="InterPro"/>
</dbReference>
<dbReference type="PROSITE" id="PS50067">
    <property type="entry name" value="KINESIN_MOTOR_2"/>
    <property type="match status" value="1"/>
</dbReference>
<organism evidence="3 4">
    <name type="scientific">Rattus norvegicus</name>
    <name type="common">Rat</name>
    <dbReference type="NCBI Taxonomy" id="10116"/>
    <lineage>
        <taxon>Eukaryota</taxon>
        <taxon>Metazoa</taxon>
        <taxon>Chordata</taxon>
        <taxon>Craniata</taxon>
        <taxon>Vertebrata</taxon>
        <taxon>Euteleostomi</taxon>
        <taxon>Mammalia</taxon>
        <taxon>Eutheria</taxon>
        <taxon>Euarchontoglires</taxon>
        <taxon>Glires</taxon>
        <taxon>Rodentia</taxon>
        <taxon>Myomorpha</taxon>
        <taxon>Muroidea</taxon>
        <taxon>Muridae</taxon>
        <taxon>Murinae</taxon>
        <taxon>Rattus</taxon>
    </lineage>
</organism>